<dbReference type="EMBL" id="QFQB01000127">
    <property type="protein sequence ID" value="PZQ43833.1"/>
    <property type="molecule type" value="Genomic_DNA"/>
</dbReference>
<evidence type="ECO:0008006" key="3">
    <source>
        <dbReference type="Google" id="ProtNLM"/>
    </source>
</evidence>
<name>A0A2W5PMQ7_9BACT</name>
<gene>
    <name evidence="1" type="ORF">DI551_11355</name>
</gene>
<organism evidence="1 2">
    <name type="scientific">Micavibrio aeruginosavorus</name>
    <dbReference type="NCBI Taxonomy" id="349221"/>
    <lineage>
        <taxon>Bacteria</taxon>
        <taxon>Pseudomonadati</taxon>
        <taxon>Bdellovibrionota</taxon>
        <taxon>Bdellovibrionia</taxon>
        <taxon>Bdellovibrionales</taxon>
        <taxon>Pseudobdellovibrionaceae</taxon>
        <taxon>Micavibrio</taxon>
    </lineage>
</organism>
<evidence type="ECO:0000313" key="2">
    <source>
        <dbReference type="Proteomes" id="UP000249417"/>
    </source>
</evidence>
<protein>
    <recommendedName>
        <fullName evidence="3">Lipoprotein</fullName>
    </recommendedName>
</protein>
<comment type="caution">
    <text evidence="1">The sequence shown here is derived from an EMBL/GenBank/DDBJ whole genome shotgun (WGS) entry which is preliminary data.</text>
</comment>
<evidence type="ECO:0000313" key="1">
    <source>
        <dbReference type="EMBL" id="PZQ43833.1"/>
    </source>
</evidence>
<dbReference type="AlphaFoldDB" id="A0A2W5PMQ7"/>
<dbReference type="Proteomes" id="UP000249417">
    <property type="component" value="Unassembled WGS sequence"/>
</dbReference>
<proteinExistence type="predicted"/>
<dbReference type="PROSITE" id="PS51257">
    <property type="entry name" value="PROKAR_LIPOPROTEIN"/>
    <property type="match status" value="1"/>
</dbReference>
<sequence length="65" mass="7208">MKHNILYKFTAGFSLLFLAACSKPKTCEERAAEMADPIKEAQKYSAAYAQFCIIDKQKAAPTHAP</sequence>
<reference evidence="1 2" key="1">
    <citation type="submission" date="2017-08" db="EMBL/GenBank/DDBJ databases">
        <title>Infants hospitalized years apart are colonized by the same room-sourced microbial strains.</title>
        <authorList>
            <person name="Brooks B."/>
            <person name="Olm M.R."/>
            <person name="Firek B.A."/>
            <person name="Baker R."/>
            <person name="Thomas B.C."/>
            <person name="Morowitz M.J."/>
            <person name="Banfield J.F."/>
        </authorList>
    </citation>
    <scope>NUCLEOTIDE SEQUENCE [LARGE SCALE GENOMIC DNA]</scope>
    <source>
        <strain evidence="1">S2_005_002_R2_29</strain>
    </source>
</reference>
<accession>A0A2W5PMQ7</accession>